<comment type="pathway">
    <text evidence="1">Purine metabolism; IMP biosynthesis via de novo pathway; N(1)-(5-phospho-D-ribosyl)glycinamide from 5-phospho-alpha-D-ribose 1-diphosphate: step 2/2.</text>
</comment>
<evidence type="ECO:0000256" key="5">
    <source>
        <dbReference type="ARBA" id="ARBA00022755"/>
    </source>
</evidence>
<dbReference type="InterPro" id="IPR029058">
    <property type="entry name" value="AB_hydrolase_fold"/>
</dbReference>
<keyword evidence="5" id="KW-0658">Purine biosynthesis</keyword>
<dbReference type="InterPro" id="IPR020559">
    <property type="entry name" value="PRibGlycinamide_synth_CS"/>
</dbReference>
<dbReference type="Pfam" id="PF01071">
    <property type="entry name" value="GARS_A"/>
    <property type="match status" value="1"/>
</dbReference>
<dbReference type="Pfam" id="PF01636">
    <property type="entry name" value="APH"/>
    <property type="match status" value="1"/>
</dbReference>
<dbReference type="CDD" id="cd05154">
    <property type="entry name" value="ACAD10_11_N-like"/>
    <property type="match status" value="1"/>
</dbReference>
<dbReference type="PANTHER" id="PTHR43472">
    <property type="entry name" value="PHOSPHORIBOSYLAMINE--GLYCINE LIGASE"/>
    <property type="match status" value="1"/>
</dbReference>
<dbReference type="Pfam" id="PF02843">
    <property type="entry name" value="GARS_C"/>
    <property type="match status" value="1"/>
</dbReference>
<dbReference type="SMART" id="SM01210">
    <property type="entry name" value="GARS_C"/>
    <property type="match status" value="1"/>
</dbReference>
<dbReference type="InterPro" id="IPR013815">
    <property type="entry name" value="ATP_grasp_subdomain_1"/>
</dbReference>
<dbReference type="InterPro" id="IPR011009">
    <property type="entry name" value="Kinase-like_dom_sf"/>
</dbReference>
<evidence type="ECO:0000256" key="10">
    <source>
        <dbReference type="PROSITE-ProRule" id="PRU00409"/>
    </source>
</evidence>
<dbReference type="InterPro" id="IPR020560">
    <property type="entry name" value="PRibGlycinamide_synth_C-dom"/>
</dbReference>
<dbReference type="PANTHER" id="PTHR43472:SF1">
    <property type="entry name" value="PHOSPHORIBOSYLAMINE--GLYCINE LIGASE, CHLOROPLASTIC"/>
    <property type="match status" value="1"/>
</dbReference>
<evidence type="ECO:0000313" key="12">
    <source>
        <dbReference type="EMBL" id="CAK9039498.1"/>
    </source>
</evidence>
<evidence type="ECO:0000313" key="13">
    <source>
        <dbReference type="EMBL" id="CAK9042025.1"/>
    </source>
</evidence>
<dbReference type="InterPro" id="IPR020561">
    <property type="entry name" value="PRibGlycinamid_synth_ATP-grasp"/>
</dbReference>
<dbReference type="InterPro" id="IPR000115">
    <property type="entry name" value="PRibGlycinamide_synth"/>
</dbReference>
<evidence type="ECO:0000256" key="3">
    <source>
        <dbReference type="ARBA" id="ARBA00022598"/>
    </source>
</evidence>
<dbReference type="InterPro" id="IPR002575">
    <property type="entry name" value="Aminoglycoside_PTrfase"/>
</dbReference>
<protein>
    <recommendedName>
        <fullName evidence="2">phosphoribosylamine--glycine ligase</fullName>
        <ecNumber evidence="2">6.3.4.13</ecNumber>
    </recommendedName>
    <alternativeName>
        <fullName evidence="8">Glycinamide ribonucleotide synthetase</fullName>
    </alternativeName>
    <alternativeName>
        <fullName evidence="9">Phosphoribosylglycinamide synthetase</fullName>
    </alternativeName>
</protein>
<dbReference type="NCBIfam" id="TIGR00877">
    <property type="entry name" value="purD"/>
    <property type="match status" value="1"/>
</dbReference>
<dbReference type="InterPro" id="IPR011761">
    <property type="entry name" value="ATP-grasp"/>
</dbReference>
<proteinExistence type="inferred from homology"/>
<evidence type="ECO:0000259" key="11">
    <source>
        <dbReference type="PROSITE" id="PS50975"/>
    </source>
</evidence>
<keyword evidence="14" id="KW-1185">Reference proteome</keyword>
<dbReference type="SMART" id="SM01209">
    <property type="entry name" value="GARS_A"/>
    <property type="match status" value="1"/>
</dbReference>
<dbReference type="Gene3D" id="3.30.1490.20">
    <property type="entry name" value="ATP-grasp fold, A domain"/>
    <property type="match status" value="1"/>
</dbReference>
<dbReference type="InterPro" id="IPR037123">
    <property type="entry name" value="PRibGlycinamide_synth_C_sf"/>
</dbReference>
<dbReference type="PROSITE" id="PS50975">
    <property type="entry name" value="ATP_GRASP"/>
    <property type="match status" value="1"/>
</dbReference>
<organism evidence="13 14">
    <name type="scientific">Durusdinium trenchii</name>
    <dbReference type="NCBI Taxonomy" id="1381693"/>
    <lineage>
        <taxon>Eukaryota</taxon>
        <taxon>Sar</taxon>
        <taxon>Alveolata</taxon>
        <taxon>Dinophyceae</taxon>
        <taxon>Suessiales</taxon>
        <taxon>Symbiodiniaceae</taxon>
        <taxon>Durusdinium</taxon>
    </lineage>
</organism>
<dbReference type="EMBL" id="CAXAMM010016668">
    <property type="protein sequence ID" value="CAK9039498.1"/>
    <property type="molecule type" value="Genomic_DNA"/>
</dbReference>
<dbReference type="InterPro" id="IPR011054">
    <property type="entry name" value="Rudment_hybrid_motif"/>
</dbReference>
<evidence type="ECO:0000256" key="9">
    <source>
        <dbReference type="ARBA" id="ARBA00042864"/>
    </source>
</evidence>
<dbReference type="SUPFAM" id="SSF56059">
    <property type="entry name" value="Glutathione synthetase ATP-binding domain-like"/>
    <property type="match status" value="1"/>
</dbReference>
<evidence type="ECO:0000256" key="6">
    <source>
        <dbReference type="ARBA" id="ARBA00022840"/>
    </source>
</evidence>
<dbReference type="Proteomes" id="UP001642464">
    <property type="component" value="Unassembled WGS sequence"/>
</dbReference>
<dbReference type="SUPFAM" id="SSF51246">
    <property type="entry name" value="Rudiment single hybrid motif"/>
    <property type="match status" value="1"/>
</dbReference>
<dbReference type="Gene3D" id="3.90.600.10">
    <property type="entry name" value="Phosphoribosylglycinamide synthetase, C-terminal domain"/>
    <property type="match status" value="1"/>
</dbReference>
<comment type="caution">
    <text evidence="13">The sequence shown here is derived from an EMBL/GenBank/DDBJ whole genome shotgun (WGS) entry which is preliminary data.</text>
</comment>
<dbReference type="Gene3D" id="3.30.200.20">
    <property type="entry name" value="Phosphorylase Kinase, domain 1"/>
    <property type="match status" value="1"/>
</dbReference>
<dbReference type="SUPFAM" id="SSF56112">
    <property type="entry name" value="Protein kinase-like (PK-like)"/>
    <property type="match status" value="1"/>
</dbReference>
<evidence type="ECO:0000256" key="7">
    <source>
        <dbReference type="ARBA" id="ARBA00038345"/>
    </source>
</evidence>
<keyword evidence="4 10" id="KW-0547">Nucleotide-binding</keyword>
<evidence type="ECO:0000256" key="2">
    <source>
        <dbReference type="ARBA" id="ARBA00013255"/>
    </source>
</evidence>
<gene>
    <name evidence="12" type="ORF">SCF082_LOCUS23114</name>
    <name evidence="13" type="ORF">SCF082_LOCUS24221</name>
</gene>
<dbReference type="InterPro" id="IPR041726">
    <property type="entry name" value="ACAD10_11_N"/>
</dbReference>
<keyword evidence="3 13" id="KW-0436">Ligase</keyword>
<reference evidence="13 14" key="1">
    <citation type="submission" date="2024-02" db="EMBL/GenBank/DDBJ databases">
        <authorList>
            <person name="Chen Y."/>
            <person name="Shah S."/>
            <person name="Dougan E. K."/>
            <person name="Thang M."/>
            <person name="Chan C."/>
        </authorList>
    </citation>
    <scope>NUCLEOTIDE SEQUENCE [LARGE SCALE GENOMIC DNA]</scope>
</reference>
<keyword evidence="6 10" id="KW-0067">ATP-binding</keyword>
<evidence type="ECO:0000313" key="14">
    <source>
        <dbReference type="Proteomes" id="UP001642464"/>
    </source>
</evidence>
<dbReference type="EMBL" id="CAXAMM010017779">
    <property type="protein sequence ID" value="CAK9042025.1"/>
    <property type="molecule type" value="Genomic_DNA"/>
</dbReference>
<evidence type="ECO:0000256" key="1">
    <source>
        <dbReference type="ARBA" id="ARBA00005174"/>
    </source>
</evidence>
<comment type="similarity">
    <text evidence="7">Belongs to the GARS family.</text>
</comment>
<dbReference type="Gene3D" id="3.30.470.20">
    <property type="entry name" value="ATP-grasp fold, B domain"/>
    <property type="match status" value="1"/>
</dbReference>
<dbReference type="PROSITE" id="PS00184">
    <property type="entry name" value="GARS"/>
    <property type="match status" value="1"/>
</dbReference>
<dbReference type="EC" id="6.3.4.13" evidence="2"/>
<sequence>MKEVCAAAGAPTAAYGKFSSAADAKAFLRAQTAPYVIKADGLAAGKGVIIAQTLDEADAAIADILGGKFGEAGASLIIEEYMDGEEASFFAITDGETILPMLAAQDHKRAYDGDKGPNTGGMGAYCPAPVFTDAVRDRTLNDIVKPIIEEMRRRGAPYVGVLYAGLMIKDERPRLIEINARFGDPECQVLMRLMRSDLLPVLNAAATGALREHAINWSDDAAALIVMASEGYPGTYEKGSLIKNVDRANDHDGVVVFHAGTREENGALTANGGRVLNVTATGATIRQAIDRAYDGVEAIDWPQGFFRRDIGWPVQTLGLTPFGALIGMLMSRAKLRKNFDEIFGPATKASDDEIDGHWELFTEQGGKRIFHKLLQYIPERKANRARWVGALTAAHIPLRLIDGGVDPVSGKHLYDYYKEQVPNADAVLLEDIDFTGAAETPDHLKFDEAALAAYMSAHVEGYEGPIDVKKFKGGQSNPTYMLTTPSKKYVLRRKPPGKLLPSAHAVDREYKVMTALGTQGFPVPKTYALCEDPDVIGTAFFIMDYVEGRIFWDASLPEAATEERAPLFNALIDTLADLHMVDYKAAGLESFGKPGNYFGRQIERWSKQYKAAETDKVDEMDSLIEWLPGAAPSDETTSIVHGDFRFDNVIMHPTEAKALAVLDWELSTLGHPLADFTYFLMVWHFPPTVRGGLAGVDIDALGIPSLDDAVARYSSRTGRGEITDLNFCLSYNMFRLCSIAQGVYARALQGNASSPQAVEMGKQIKPLAMLAWAYAQKAGA</sequence>
<accession>A0ABP0LS63</accession>
<evidence type="ECO:0000256" key="8">
    <source>
        <dbReference type="ARBA" id="ARBA00042242"/>
    </source>
</evidence>
<evidence type="ECO:0000256" key="4">
    <source>
        <dbReference type="ARBA" id="ARBA00022741"/>
    </source>
</evidence>
<dbReference type="GO" id="GO:0016874">
    <property type="term" value="F:ligase activity"/>
    <property type="evidence" value="ECO:0007669"/>
    <property type="project" value="UniProtKB-KW"/>
</dbReference>
<dbReference type="Gene3D" id="3.90.1200.10">
    <property type="match status" value="1"/>
</dbReference>
<dbReference type="SUPFAM" id="SSF53474">
    <property type="entry name" value="alpha/beta-Hydrolases"/>
    <property type="match status" value="1"/>
</dbReference>
<feature type="domain" description="ATP-grasp" evidence="11">
    <location>
        <begin position="2"/>
        <end position="207"/>
    </location>
</feature>
<name>A0ABP0LS63_9DINO</name>